<dbReference type="OrthoDB" id="3520662at2759"/>
<evidence type="ECO:0000313" key="3">
    <source>
        <dbReference type="Proteomes" id="UP000001745"/>
    </source>
</evidence>
<name>B8MUJ1_TALSN</name>
<feature type="compositionally biased region" description="Polar residues" evidence="1">
    <location>
        <begin position="21"/>
        <end position="32"/>
    </location>
</feature>
<proteinExistence type="predicted"/>
<accession>B8MUJ1</accession>
<gene>
    <name evidence="2" type="ORF">TSTA_108450</name>
</gene>
<evidence type="ECO:0000256" key="1">
    <source>
        <dbReference type="SAM" id="MobiDB-lite"/>
    </source>
</evidence>
<dbReference type="HOGENOM" id="CLU_1316186_0_0_1"/>
<protein>
    <submittedName>
        <fullName evidence="2">Uncharacterized protein</fullName>
    </submittedName>
</protein>
<dbReference type="InParanoid" id="B8MUJ1"/>
<feature type="region of interest" description="Disordered" evidence="1">
    <location>
        <begin position="13"/>
        <end position="75"/>
    </location>
</feature>
<reference evidence="3" key="1">
    <citation type="journal article" date="2015" name="Genome Announc.">
        <title>Genome sequence of the AIDS-associated pathogen Penicillium marneffei (ATCC18224) and its near taxonomic relative Talaromyces stipitatus (ATCC10500).</title>
        <authorList>
            <person name="Nierman W.C."/>
            <person name="Fedorova-Abrams N.D."/>
            <person name="Andrianopoulos A."/>
        </authorList>
    </citation>
    <scope>NUCLEOTIDE SEQUENCE [LARGE SCALE GENOMIC DNA]</scope>
    <source>
        <strain evidence="3">ATCC 10500 / CBS 375.48 / QM 6759 / NRRL 1006</strain>
    </source>
</reference>
<dbReference type="VEuPathDB" id="FungiDB:TSTA_108450"/>
<keyword evidence="3" id="KW-1185">Reference proteome</keyword>
<evidence type="ECO:0000313" key="2">
    <source>
        <dbReference type="EMBL" id="EED11659.1"/>
    </source>
</evidence>
<dbReference type="EMBL" id="EQ962661">
    <property type="protein sequence ID" value="EED11659.1"/>
    <property type="molecule type" value="Genomic_DNA"/>
</dbReference>
<dbReference type="GeneID" id="8103101"/>
<dbReference type="Proteomes" id="UP000001745">
    <property type="component" value="Unassembled WGS sequence"/>
</dbReference>
<dbReference type="eggNOG" id="ENOG502T6IX">
    <property type="taxonomic scope" value="Eukaryota"/>
</dbReference>
<dbReference type="RefSeq" id="XP_002488415.1">
    <property type="nucleotide sequence ID" value="XM_002488370.1"/>
</dbReference>
<organism evidence="2 3">
    <name type="scientific">Talaromyces stipitatus (strain ATCC 10500 / CBS 375.48 / QM 6759 / NRRL 1006)</name>
    <name type="common">Penicillium stipitatum</name>
    <dbReference type="NCBI Taxonomy" id="441959"/>
    <lineage>
        <taxon>Eukaryota</taxon>
        <taxon>Fungi</taxon>
        <taxon>Dikarya</taxon>
        <taxon>Ascomycota</taxon>
        <taxon>Pezizomycotina</taxon>
        <taxon>Eurotiomycetes</taxon>
        <taxon>Eurotiomycetidae</taxon>
        <taxon>Eurotiales</taxon>
        <taxon>Trichocomaceae</taxon>
        <taxon>Talaromyces</taxon>
        <taxon>Talaromyces sect. Talaromyces</taxon>
    </lineage>
</organism>
<sequence>MLSSLNQTGRLLGETAERSHNVATNSVRQVSSPDHVINECLSGTVTKNSEKRKRQRQESQEAQNFLQPPLGNPVLTPEIRSHEISDKQMAIDPWQFGILVGESSSVVNRNAYSTSPEIAPESLSRRNRIIEHSHFPQSHSASLTGNASSLTGDVYQLNTNDVIVVALSGLTTGPIYLTDPYYQNVSPFINVPITEDLKKQFIKWRHRVM</sequence>
<dbReference type="AlphaFoldDB" id="B8MUJ1"/>